<comment type="caution">
    <text evidence="1">The sequence shown here is derived from an EMBL/GenBank/DDBJ whole genome shotgun (WGS) entry which is preliminary data.</text>
</comment>
<organism evidence="1 2">
    <name type="scientific">Lindgomyces ingoldianus</name>
    <dbReference type="NCBI Taxonomy" id="673940"/>
    <lineage>
        <taxon>Eukaryota</taxon>
        <taxon>Fungi</taxon>
        <taxon>Dikarya</taxon>
        <taxon>Ascomycota</taxon>
        <taxon>Pezizomycotina</taxon>
        <taxon>Dothideomycetes</taxon>
        <taxon>Pleosporomycetidae</taxon>
        <taxon>Pleosporales</taxon>
        <taxon>Lindgomycetaceae</taxon>
        <taxon>Lindgomyces</taxon>
    </lineage>
</organism>
<protein>
    <submittedName>
        <fullName evidence="1">Uncharacterized protein</fullName>
    </submittedName>
</protein>
<gene>
    <name evidence="1" type="ORF">BDR25DRAFT_363585</name>
</gene>
<dbReference type="EMBL" id="MU003563">
    <property type="protein sequence ID" value="KAF2462746.1"/>
    <property type="molecule type" value="Genomic_DNA"/>
</dbReference>
<name>A0ACB6Q7E6_9PLEO</name>
<keyword evidence="2" id="KW-1185">Reference proteome</keyword>
<evidence type="ECO:0000313" key="1">
    <source>
        <dbReference type="EMBL" id="KAF2462746.1"/>
    </source>
</evidence>
<reference evidence="1" key="1">
    <citation type="journal article" date="2020" name="Stud. Mycol.">
        <title>101 Dothideomycetes genomes: a test case for predicting lifestyles and emergence of pathogens.</title>
        <authorList>
            <person name="Haridas S."/>
            <person name="Albert R."/>
            <person name="Binder M."/>
            <person name="Bloem J."/>
            <person name="Labutti K."/>
            <person name="Salamov A."/>
            <person name="Andreopoulos B."/>
            <person name="Baker S."/>
            <person name="Barry K."/>
            <person name="Bills G."/>
            <person name="Bluhm B."/>
            <person name="Cannon C."/>
            <person name="Castanera R."/>
            <person name="Culley D."/>
            <person name="Daum C."/>
            <person name="Ezra D."/>
            <person name="Gonzalez J."/>
            <person name="Henrissat B."/>
            <person name="Kuo A."/>
            <person name="Liang C."/>
            <person name="Lipzen A."/>
            <person name="Lutzoni F."/>
            <person name="Magnuson J."/>
            <person name="Mondo S."/>
            <person name="Nolan M."/>
            <person name="Ohm R."/>
            <person name="Pangilinan J."/>
            <person name="Park H.-J."/>
            <person name="Ramirez L."/>
            <person name="Alfaro M."/>
            <person name="Sun H."/>
            <person name="Tritt A."/>
            <person name="Yoshinaga Y."/>
            <person name="Zwiers L.-H."/>
            <person name="Turgeon B."/>
            <person name="Goodwin S."/>
            <person name="Spatafora J."/>
            <person name="Crous P."/>
            <person name="Grigoriev I."/>
        </authorList>
    </citation>
    <scope>NUCLEOTIDE SEQUENCE</scope>
    <source>
        <strain evidence="1">ATCC 200398</strain>
    </source>
</reference>
<sequence>MLPLRFTSESSSLIPSSCASHLAYTQSTPWNLMLCHNWYLRFHFEAFVTLIRAAGWDHVSGAYNKYQKYILWQLFYFCIGIFKFCAEETYGAVSAGQQLFKEHVGRQGVHGRYARQKVKRRAWTSSENQAQRSLNHSNHFVLEFGDKTLFDQTRYNCA</sequence>
<accession>A0ACB6Q7E6</accession>
<dbReference type="Proteomes" id="UP000799755">
    <property type="component" value="Unassembled WGS sequence"/>
</dbReference>
<proteinExistence type="predicted"/>
<evidence type="ECO:0000313" key="2">
    <source>
        <dbReference type="Proteomes" id="UP000799755"/>
    </source>
</evidence>